<dbReference type="eggNOG" id="ENOG5032IWM">
    <property type="taxonomic scope" value="Bacteria"/>
</dbReference>
<dbReference type="EMBL" id="ABCS01000021">
    <property type="protein sequence ID" value="EDM79236.1"/>
    <property type="molecule type" value="Genomic_DNA"/>
</dbReference>
<sequence length="140" mass="14980">MYMDQVPGVAVVIVHTDEPPSDEDWDAHLELLVSLAGAVDRVLVYTGGAGPSVAQRRRTNEAFVRAGGTGVSAILTPSRMVRGIVKAFSWAMQGQMRAFAPSEFRRAVDFLGVPADDIAPVRALLDALLERAGQAPLPPE</sequence>
<dbReference type="Proteomes" id="UP000005801">
    <property type="component" value="Unassembled WGS sequence"/>
</dbReference>
<protein>
    <recommendedName>
        <fullName evidence="3">STAS/SEC14 domain-containing protein</fullName>
    </recommendedName>
</protein>
<dbReference type="AlphaFoldDB" id="A6G4C4"/>
<reference evidence="1 2" key="1">
    <citation type="submission" date="2007-06" db="EMBL/GenBank/DDBJ databases">
        <authorList>
            <person name="Shimkets L."/>
            <person name="Ferriera S."/>
            <person name="Johnson J."/>
            <person name="Kravitz S."/>
            <person name="Beeson K."/>
            <person name="Sutton G."/>
            <person name="Rogers Y.-H."/>
            <person name="Friedman R."/>
            <person name="Frazier M."/>
            <person name="Venter J.C."/>
        </authorList>
    </citation>
    <scope>NUCLEOTIDE SEQUENCE [LARGE SCALE GENOMIC DNA]</scope>
    <source>
        <strain evidence="1 2">SIR-1</strain>
    </source>
</reference>
<comment type="caution">
    <text evidence="1">The sequence shown here is derived from an EMBL/GenBank/DDBJ whole genome shotgun (WGS) entry which is preliminary data.</text>
</comment>
<keyword evidence="2" id="KW-1185">Reference proteome</keyword>
<accession>A6G4C4</accession>
<evidence type="ECO:0008006" key="3">
    <source>
        <dbReference type="Google" id="ProtNLM"/>
    </source>
</evidence>
<organism evidence="1 2">
    <name type="scientific">Plesiocystis pacifica SIR-1</name>
    <dbReference type="NCBI Taxonomy" id="391625"/>
    <lineage>
        <taxon>Bacteria</taxon>
        <taxon>Pseudomonadati</taxon>
        <taxon>Myxococcota</taxon>
        <taxon>Polyangia</taxon>
        <taxon>Nannocystales</taxon>
        <taxon>Nannocystaceae</taxon>
        <taxon>Plesiocystis</taxon>
    </lineage>
</organism>
<evidence type="ECO:0000313" key="1">
    <source>
        <dbReference type="EMBL" id="EDM79236.1"/>
    </source>
</evidence>
<proteinExistence type="predicted"/>
<dbReference type="STRING" id="391625.PPSIR1_03828"/>
<name>A6G4C4_9BACT</name>
<gene>
    <name evidence="1" type="ORF">PPSIR1_03828</name>
</gene>
<evidence type="ECO:0000313" key="2">
    <source>
        <dbReference type="Proteomes" id="UP000005801"/>
    </source>
</evidence>